<evidence type="ECO:0000313" key="1">
    <source>
        <dbReference type="EMBL" id="TCG06671.1"/>
    </source>
</evidence>
<dbReference type="InterPro" id="IPR014407">
    <property type="entry name" value="McrC_bac"/>
</dbReference>
<dbReference type="GO" id="GO:0004519">
    <property type="term" value="F:endonuclease activity"/>
    <property type="evidence" value="ECO:0007669"/>
    <property type="project" value="UniProtKB-KW"/>
</dbReference>
<dbReference type="NCBIfam" id="NF007277">
    <property type="entry name" value="PRK09736.1"/>
    <property type="match status" value="1"/>
</dbReference>
<keyword evidence="1" id="KW-0378">Hydrolase</keyword>
<keyword evidence="1" id="KW-0540">Nuclease</keyword>
<evidence type="ECO:0000313" key="2">
    <source>
        <dbReference type="Proteomes" id="UP000294200"/>
    </source>
</evidence>
<organism evidence="1 2">
    <name type="scientific">Paraburkholderia steynii</name>
    <dbReference type="NCBI Taxonomy" id="1245441"/>
    <lineage>
        <taxon>Bacteria</taxon>
        <taxon>Pseudomonadati</taxon>
        <taxon>Pseudomonadota</taxon>
        <taxon>Betaproteobacteria</taxon>
        <taxon>Burkholderiales</taxon>
        <taxon>Burkholderiaceae</taxon>
        <taxon>Paraburkholderia</taxon>
    </lineage>
</organism>
<proteinExistence type="predicted"/>
<dbReference type="GO" id="GO:0009307">
    <property type="term" value="P:DNA restriction-modification system"/>
    <property type="evidence" value="ECO:0007669"/>
    <property type="project" value="InterPro"/>
</dbReference>
<dbReference type="PANTHER" id="PTHR38733:SF1">
    <property type="entry name" value="TYPE IV METHYL-DIRECTED RESTRICTION ENZYME ECOKMCRBC"/>
    <property type="match status" value="1"/>
</dbReference>
<keyword evidence="1" id="KW-0255">Endonuclease</keyword>
<dbReference type="PIRSF" id="PIRSF003109">
    <property type="entry name" value="McrC"/>
    <property type="match status" value="1"/>
</dbReference>
<sequence length="386" mass="43503">MIPNTPTYAADAPSGGMLGRIPVRNLWLLMLYASDLYRAHGAQFGDVEDNPDDLPDLVAELLIRSVERRQRRHLSAGYQVREAVLNRVRGRIDMLTTERQQLLARGSVACRFEELTIDTPRNRYVRGALEHIACKVKPGRARRCATLASRLKAAGVSGATLTRAQMSAERFGRNDHDDRLMVDAAKLAFDLSLPTETAGSRAMPIPEREAVWVRRLFEKAIGGFYQVNLAGDEWRVKTGRVLNWQLSGKTDGIDDILPTMQTDIMLDHLPTRRRIVVDTKFTSILTKGWYRDETLKSSYLYQIYAYLFSQTGQGDAYADRARGLLLHPAVHAHFDETVVIQHHAIRFGTVDLAAKSREIKAQLLSFAAVEAYAPTSTHYWDRPVLV</sequence>
<name>A0A4R0XK48_9BURK</name>
<dbReference type="InterPro" id="IPR019292">
    <property type="entry name" value="McrC"/>
</dbReference>
<reference evidence="1 2" key="1">
    <citation type="submission" date="2017-02" db="EMBL/GenBank/DDBJ databases">
        <title>Paraburkholderia sophoroidis sp. nov. and Paraburkholderia steynii sp. nov. rhizobial symbionts of the fynbos legume Hypocalyptus sophoroides.</title>
        <authorList>
            <person name="Steenkamp E.T."/>
            <person name="Beukes C.W."/>
            <person name="Van Zyl E."/>
            <person name="Avontuur J."/>
            <person name="Chan W.Y."/>
            <person name="Hassen A."/>
            <person name="Palmer M."/>
            <person name="Mthombeni L."/>
            <person name="Phalane F."/>
            <person name="Sereme K."/>
            <person name="Venter S.N."/>
        </authorList>
    </citation>
    <scope>NUCLEOTIDE SEQUENCE [LARGE SCALE GENOMIC DNA]</scope>
    <source>
        <strain evidence="1 2">HC1.1ba</strain>
    </source>
</reference>
<accession>A0A4R0XK48</accession>
<dbReference type="Proteomes" id="UP000294200">
    <property type="component" value="Unassembled WGS sequence"/>
</dbReference>
<dbReference type="Pfam" id="PF10117">
    <property type="entry name" value="McrBC"/>
    <property type="match status" value="1"/>
</dbReference>
<dbReference type="PANTHER" id="PTHR38733">
    <property type="entry name" value="PROTEIN MCRC"/>
    <property type="match status" value="1"/>
</dbReference>
<comment type="caution">
    <text evidence="1">The sequence shown here is derived from an EMBL/GenBank/DDBJ whole genome shotgun (WGS) entry which is preliminary data.</text>
</comment>
<dbReference type="AlphaFoldDB" id="A0A4R0XK48"/>
<gene>
    <name evidence="1" type="ORF">BZM27_24550</name>
</gene>
<keyword evidence="2" id="KW-1185">Reference proteome</keyword>
<dbReference type="EMBL" id="MWML01000096">
    <property type="protein sequence ID" value="TCG06671.1"/>
    <property type="molecule type" value="Genomic_DNA"/>
</dbReference>
<protein>
    <submittedName>
        <fullName evidence="1">5-methylcytosine-specific restriction endonuclease system specificity protein McrC</fullName>
    </submittedName>
</protein>